<gene>
    <name evidence="4" type="ORF">PIIN_07536</name>
</gene>
<dbReference type="InterPro" id="IPR018825">
    <property type="entry name" value="DUF2427"/>
</dbReference>
<evidence type="ECO:0000313" key="4">
    <source>
        <dbReference type="EMBL" id="CCA73584.1"/>
    </source>
</evidence>
<feature type="transmembrane region" description="Helical" evidence="1">
    <location>
        <begin position="74"/>
        <end position="95"/>
    </location>
</feature>
<sequence length="458" mass="50426">MVTLLAPSSWNGILALIWMPFLVHAHDHHDNGGANADGELDALIIVHIALQFVVWCIMFPIGLIFGFTRARWHVPLQATGFVLTIGGYILGHTHGGRTFPASLHGKLASYIEIAIASQILLGTYLKLHIHEGTAFRKWMVLAHRIVGLSYPAFGWTQALFGVLVLGGVCPLDDKVTRATVLTCAEPFITGSALIQYGFYAFLLSLAVPRWRDQSPETWDSLILCISGIMCGVFNFWRLGAIWIGFIWCIGGIISFVLSRNGRRTTVPAIVVIITGLVQMLQPKEKGAFIIFFSFGAILTVAGLVRMLEVYAIGIIDKGIISAIFISSGIVYISSSNDLRVAWGIVELYPLFYFIFIGGVTMGLGTCLAFLGHLYRTTGRNAHKAGYAPTPYHPLDRHDHQRQEGRSEPIDESVKFVVAESDDEDEAILGQGHARAVDAYQLGVALRDIDDDDDDEIRK</sequence>
<dbReference type="Gene3D" id="1.20.120.1770">
    <property type="match status" value="1"/>
</dbReference>
<feature type="signal peptide" evidence="2">
    <location>
        <begin position="1"/>
        <end position="25"/>
    </location>
</feature>
<feature type="transmembrane region" description="Helical" evidence="1">
    <location>
        <begin position="148"/>
        <end position="167"/>
    </location>
</feature>
<dbReference type="AlphaFoldDB" id="G4TQJ5"/>
<evidence type="ECO:0000313" key="5">
    <source>
        <dbReference type="Proteomes" id="UP000007148"/>
    </source>
</evidence>
<dbReference type="OrthoDB" id="4137487at2759"/>
<dbReference type="CDD" id="cd08760">
    <property type="entry name" value="Cyt_b561_FRRS1_like"/>
    <property type="match status" value="1"/>
</dbReference>
<keyword evidence="5" id="KW-1185">Reference proteome</keyword>
<dbReference type="PANTHER" id="PTHR31685">
    <property type="entry name" value="INTEGRAL MEMBRANE PROTEIN (AFU_ORTHOLOGUE AFUA_6G12730)-RELATED"/>
    <property type="match status" value="1"/>
</dbReference>
<evidence type="ECO:0000256" key="2">
    <source>
        <dbReference type="SAM" id="SignalP"/>
    </source>
</evidence>
<dbReference type="InParanoid" id="G4TQJ5"/>
<keyword evidence="1" id="KW-0472">Membrane</keyword>
<feature type="transmembrane region" description="Helical" evidence="1">
    <location>
        <begin position="241"/>
        <end position="257"/>
    </location>
</feature>
<dbReference type="OMA" id="CQGDHTG"/>
<dbReference type="STRING" id="1109443.G4TQJ5"/>
<comment type="caution">
    <text evidence="4">The sequence shown here is derived from an EMBL/GenBank/DDBJ whole genome shotgun (WGS) entry which is preliminary data.</text>
</comment>
<reference evidence="4 5" key="1">
    <citation type="journal article" date="2011" name="PLoS Pathog.">
        <title>Endophytic Life Strategies Decoded by Genome and Transcriptome Analyses of the Mutualistic Root Symbiont Piriformospora indica.</title>
        <authorList>
            <person name="Zuccaro A."/>
            <person name="Lahrmann U."/>
            <person name="Guldener U."/>
            <person name="Langen G."/>
            <person name="Pfiffi S."/>
            <person name="Biedenkopf D."/>
            <person name="Wong P."/>
            <person name="Samans B."/>
            <person name="Grimm C."/>
            <person name="Basiewicz M."/>
            <person name="Murat C."/>
            <person name="Martin F."/>
            <person name="Kogel K.H."/>
        </authorList>
    </citation>
    <scope>NUCLEOTIDE SEQUENCE [LARGE SCALE GENOMIC DNA]</scope>
    <source>
        <strain evidence="4 5">DSM 11827</strain>
    </source>
</reference>
<feature type="transmembrane region" description="Helical" evidence="1">
    <location>
        <begin position="187"/>
        <end position="206"/>
    </location>
</feature>
<evidence type="ECO:0000256" key="1">
    <source>
        <dbReference type="SAM" id="Phobius"/>
    </source>
</evidence>
<feature type="transmembrane region" description="Helical" evidence="1">
    <location>
        <begin position="264"/>
        <end position="281"/>
    </location>
</feature>
<organism evidence="4 5">
    <name type="scientific">Serendipita indica (strain DSM 11827)</name>
    <name type="common">Root endophyte fungus</name>
    <name type="synonym">Piriformospora indica</name>
    <dbReference type="NCBI Taxonomy" id="1109443"/>
    <lineage>
        <taxon>Eukaryota</taxon>
        <taxon>Fungi</taxon>
        <taxon>Dikarya</taxon>
        <taxon>Basidiomycota</taxon>
        <taxon>Agaricomycotina</taxon>
        <taxon>Agaricomycetes</taxon>
        <taxon>Sebacinales</taxon>
        <taxon>Serendipitaceae</taxon>
        <taxon>Serendipita</taxon>
    </lineage>
</organism>
<dbReference type="HOGENOM" id="CLU_597317_0_0_1"/>
<keyword evidence="2" id="KW-0732">Signal</keyword>
<feature type="transmembrane region" description="Helical" evidence="1">
    <location>
        <begin position="218"/>
        <end position="235"/>
    </location>
</feature>
<feature type="domain" description="DUF2427" evidence="3">
    <location>
        <begin position="28"/>
        <end position="128"/>
    </location>
</feature>
<proteinExistence type="predicted"/>
<dbReference type="EMBL" id="CAFZ01000236">
    <property type="protein sequence ID" value="CCA73584.1"/>
    <property type="molecule type" value="Genomic_DNA"/>
</dbReference>
<protein>
    <recommendedName>
        <fullName evidence="3">DUF2427 domain-containing protein</fullName>
    </recommendedName>
</protein>
<keyword evidence="1" id="KW-1133">Transmembrane helix</keyword>
<dbReference type="eggNOG" id="ENOG502QRB1">
    <property type="taxonomic scope" value="Eukaryota"/>
</dbReference>
<name>G4TQJ5_SERID</name>
<dbReference type="PANTHER" id="PTHR31685:SF2">
    <property type="entry name" value="PROTEIN YTP1"/>
    <property type="match status" value="1"/>
</dbReference>
<feature type="transmembrane region" description="Helical" evidence="1">
    <location>
        <begin position="44"/>
        <end position="67"/>
    </location>
</feature>
<dbReference type="Pfam" id="PF10348">
    <property type="entry name" value="DUF2427"/>
    <property type="match status" value="1"/>
</dbReference>
<accession>G4TQJ5</accession>
<feature type="transmembrane region" description="Helical" evidence="1">
    <location>
        <begin position="107"/>
        <end position="127"/>
    </location>
</feature>
<dbReference type="Proteomes" id="UP000007148">
    <property type="component" value="Unassembled WGS sequence"/>
</dbReference>
<keyword evidence="1" id="KW-0812">Transmembrane</keyword>
<evidence type="ECO:0000259" key="3">
    <source>
        <dbReference type="Pfam" id="PF10348"/>
    </source>
</evidence>
<feature type="transmembrane region" description="Helical" evidence="1">
    <location>
        <begin position="352"/>
        <end position="374"/>
    </location>
</feature>
<feature type="transmembrane region" description="Helical" evidence="1">
    <location>
        <begin position="314"/>
        <end position="332"/>
    </location>
</feature>
<feature type="transmembrane region" description="Helical" evidence="1">
    <location>
        <begin position="287"/>
        <end position="307"/>
    </location>
</feature>
<feature type="chain" id="PRO_5003469005" description="DUF2427 domain-containing protein" evidence="2">
    <location>
        <begin position="26"/>
        <end position="458"/>
    </location>
</feature>